<dbReference type="Gene3D" id="1.10.405.20">
    <property type="match status" value="1"/>
</dbReference>
<comment type="caution">
    <text evidence="2">The sequence shown here is derived from an EMBL/GenBank/DDBJ whole genome shotgun (WGS) entry which is preliminary data.</text>
</comment>
<feature type="domain" description="Amine oxidase" evidence="1">
    <location>
        <begin position="10"/>
        <end position="283"/>
    </location>
</feature>
<accession>A0A4R6Z2M9</accession>
<dbReference type="Pfam" id="PF01593">
    <property type="entry name" value="Amino_oxidase"/>
    <property type="match status" value="1"/>
</dbReference>
<dbReference type="PANTHER" id="PTHR42923">
    <property type="entry name" value="PROTOPORPHYRINOGEN OXIDASE"/>
    <property type="match status" value="1"/>
</dbReference>
<gene>
    <name evidence="2" type="ORF">DFR29_104273</name>
</gene>
<dbReference type="OrthoDB" id="20837at2"/>
<reference evidence="2 3" key="1">
    <citation type="submission" date="2019-03" db="EMBL/GenBank/DDBJ databases">
        <title>Genomic Encyclopedia of Type Strains, Phase IV (KMG-IV): sequencing the most valuable type-strain genomes for metagenomic binning, comparative biology and taxonomic classification.</title>
        <authorList>
            <person name="Goeker M."/>
        </authorList>
    </citation>
    <scope>NUCLEOTIDE SEQUENCE [LARGE SCALE GENOMIC DNA]</scope>
    <source>
        <strain evidence="2 3">DSM 21667</strain>
    </source>
</reference>
<sequence length="437" mass="48746">MRIAVIGSGIAGLASAWLLSRRHEVVLLEANDYLGGHTHTHAIHLRDRDYAVDTGFIVHNPAHYPLLTRLFAELRVPTRPTTMSFSVRNDGSGLEYNATSLDGLFCQRRNLVSPRFWGMLRDLRRFYREAPQLLQQPGPGPSLGDYLQQRGLGEAFRDDHLVPMASALWSSPAERILAFPARYLVQFMANHQMLQIAGRPQWRVVAGGSRRYIDALQRLWQVEVRLNAGVTSLRRDTQGIELVSGGQRERFDQAVLACHSDQALALLADPDERERDILGALRYQHNDTVLHTDARLLPQRRKAWAAWNAHVSAAQPDRCTVSYCMNLLQGIDAPEPLIVTLNRSEAIAPEKILRRLSYRHPVYDHASVAAQARKAEIQGRRRTWFAGAYWGWGFHEDGMRSAVEVANALGVAWPGTAASLPPTSAAAHAAASVAETT</sequence>
<evidence type="ECO:0000259" key="1">
    <source>
        <dbReference type="Pfam" id="PF01593"/>
    </source>
</evidence>
<keyword evidence="3" id="KW-1185">Reference proteome</keyword>
<dbReference type="InterPro" id="IPR050464">
    <property type="entry name" value="Zeta_carotene_desat/Oxidored"/>
</dbReference>
<dbReference type="SUPFAM" id="SSF51905">
    <property type="entry name" value="FAD/NAD(P)-binding domain"/>
    <property type="match status" value="1"/>
</dbReference>
<dbReference type="Gene3D" id="3.50.50.60">
    <property type="entry name" value="FAD/NAD(P)-binding domain"/>
    <property type="match status" value="1"/>
</dbReference>
<name>A0A4R6Z2M9_9GAMM</name>
<evidence type="ECO:0000313" key="2">
    <source>
        <dbReference type="EMBL" id="TDR45843.1"/>
    </source>
</evidence>
<dbReference type="PANTHER" id="PTHR42923:SF17">
    <property type="entry name" value="AMINE OXIDASE DOMAIN-CONTAINING PROTEIN"/>
    <property type="match status" value="1"/>
</dbReference>
<dbReference type="InterPro" id="IPR036188">
    <property type="entry name" value="FAD/NAD-bd_sf"/>
</dbReference>
<dbReference type="InterPro" id="IPR002937">
    <property type="entry name" value="Amino_oxidase"/>
</dbReference>
<dbReference type="Gene3D" id="3.30.70.1990">
    <property type="match status" value="1"/>
</dbReference>
<dbReference type="Proteomes" id="UP000295293">
    <property type="component" value="Unassembled WGS sequence"/>
</dbReference>
<organism evidence="2 3">
    <name type="scientific">Tahibacter aquaticus</name>
    <dbReference type="NCBI Taxonomy" id="520092"/>
    <lineage>
        <taxon>Bacteria</taxon>
        <taxon>Pseudomonadati</taxon>
        <taxon>Pseudomonadota</taxon>
        <taxon>Gammaproteobacteria</taxon>
        <taxon>Lysobacterales</taxon>
        <taxon>Rhodanobacteraceae</taxon>
        <taxon>Tahibacter</taxon>
    </lineage>
</organism>
<dbReference type="AlphaFoldDB" id="A0A4R6Z2M9"/>
<evidence type="ECO:0000313" key="3">
    <source>
        <dbReference type="Proteomes" id="UP000295293"/>
    </source>
</evidence>
<dbReference type="EMBL" id="SNZH01000004">
    <property type="protein sequence ID" value="TDR45843.1"/>
    <property type="molecule type" value="Genomic_DNA"/>
</dbReference>
<dbReference type="RefSeq" id="WP_133818204.1">
    <property type="nucleotide sequence ID" value="NZ_SNZH01000004.1"/>
</dbReference>
<protein>
    <recommendedName>
        <fullName evidence="1">Amine oxidase domain-containing protein</fullName>
    </recommendedName>
</protein>
<proteinExistence type="predicted"/>
<dbReference type="FunFam" id="1.10.405.20:FF:000001">
    <property type="entry name" value="Amine oxidase"/>
    <property type="match status" value="1"/>
</dbReference>
<dbReference type="GO" id="GO:0016491">
    <property type="term" value="F:oxidoreductase activity"/>
    <property type="evidence" value="ECO:0007669"/>
    <property type="project" value="InterPro"/>
</dbReference>